<dbReference type="InterPro" id="IPR036390">
    <property type="entry name" value="WH_DNA-bd_sf"/>
</dbReference>
<dbReference type="RefSeq" id="WP_188988675.1">
    <property type="nucleotide sequence ID" value="NZ_BMHP01000001.1"/>
</dbReference>
<dbReference type="PROSITE" id="PS50931">
    <property type="entry name" value="HTH_LYSR"/>
    <property type="match status" value="1"/>
</dbReference>
<dbReference type="InterPro" id="IPR000847">
    <property type="entry name" value="LysR_HTH_N"/>
</dbReference>
<dbReference type="SUPFAM" id="SSF53850">
    <property type="entry name" value="Periplasmic binding protein-like II"/>
    <property type="match status" value="1"/>
</dbReference>
<reference evidence="6" key="1">
    <citation type="journal article" date="2014" name="Int. J. Syst. Evol. Microbiol.">
        <title>Complete genome sequence of Corynebacterium casei LMG S-19264T (=DSM 44701T), isolated from a smear-ripened cheese.</title>
        <authorList>
            <consortium name="US DOE Joint Genome Institute (JGI-PGF)"/>
            <person name="Walter F."/>
            <person name="Albersmeier A."/>
            <person name="Kalinowski J."/>
            <person name="Ruckert C."/>
        </authorList>
    </citation>
    <scope>NUCLEOTIDE SEQUENCE</scope>
    <source>
        <strain evidence="6">CGMCC 1.15178</strain>
    </source>
</reference>
<protein>
    <submittedName>
        <fullName evidence="6">LysR family transcriptional regulator</fullName>
    </submittedName>
</protein>
<dbReference type="InterPro" id="IPR005119">
    <property type="entry name" value="LysR_subst-bd"/>
</dbReference>
<dbReference type="GO" id="GO:0003700">
    <property type="term" value="F:DNA-binding transcription factor activity"/>
    <property type="evidence" value="ECO:0007669"/>
    <property type="project" value="InterPro"/>
</dbReference>
<evidence type="ECO:0000259" key="5">
    <source>
        <dbReference type="PROSITE" id="PS50931"/>
    </source>
</evidence>
<dbReference type="SUPFAM" id="SSF46785">
    <property type="entry name" value="Winged helix' DNA-binding domain"/>
    <property type="match status" value="1"/>
</dbReference>
<dbReference type="CDD" id="cd05466">
    <property type="entry name" value="PBP2_LTTR_substrate"/>
    <property type="match status" value="1"/>
</dbReference>
<evidence type="ECO:0000256" key="2">
    <source>
        <dbReference type="ARBA" id="ARBA00023015"/>
    </source>
</evidence>
<dbReference type="PANTHER" id="PTHR30126:SF64">
    <property type="entry name" value="HTH-TYPE TRANSCRIPTIONAL REGULATOR CITR"/>
    <property type="match status" value="1"/>
</dbReference>
<dbReference type="Pfam" id="PF03466">
    <property type="entry name" value="LysR_substrate"/>
    <property type="match status" value="1"/>
</dbReference>
<evidence type="ECO:0000256" key="1">
    <source>
        <dbReference type="ARBA" id="ARBA00009437"/>
    </source>
</evidence>
<proteinExistence type="inferred from homology"/>
<dbReference type="EMBL" id="BMHP01000001">
    <property type="protein sequence ID" value="GGD49902.1"/>
    <property type="molecule type" value="Genomic_DNA"/>
</dbReference>
<reference evidence="6" key="2">
    <citation type="submission" date="2020-09" db="EMBL/GenBank/DDBJ databases">
        <authorList>
            <person name="Sun Q."/>
            <person name="Zhou Y."/>
        </authorList>
    </citation>
    <scope>NUCLEOTIDE SEQUENCE</scope>
    <source>
        <strain evidence="6">CGMCC 1.15178</strain>
    </source>
</reference>
<name>A0A916YKL9_9BACL</name>
<dbReference type="GO" id="GO:0000976">
    <property type="term" value="F:transcription cis-regulatory region binding"/>
    <property type="evidence" value="ECO:0007669"/>
    <property type="project" value="TreeGrafter"/>
</dbReference>
<comment type="similarity">
    <text evidence="1">Belongs to the LysR transcriptional regulatory family.</text>
</comment>
<keyword evidence="4" id="KW-0804">Transcription</keyword>
<dbReference type="InterPro" id="IPR036388">
    <property type="entry name" value="WH-like_DNA-bd_sf"/>
</dbReference>
<dbReference type="AlphaFoldDB" id="A0A916YKL9"/>
<evidence type="ECO:0000256" key="3">
    <source>
        <dbReference type="ARBA" id="ARBA00023125"/>
    </source>
</evidence>
<sequence>MVQNLEWYRVFYFTAKTGSLSKAAAELFITQPAVTQTIKQLEAQLGGQLFFRTSKGVTLTAEGEELYQFIEQAYNFIRNGERKIAAMHQLTEGEIRIGAGDTLCKHVLLPHLADFHKAYPAIKIHVTNRTTAETLQLLKQGHLDLGIVNMPVADKSVVIREMMQIEDCLIAGDAYSHLYKQRLAWDELMNYPIMVLEKGSATRSYLNRFAEQQGMALKPEIELGSVDLLVEFARRGFGLAFVVKTFIEDELAQGQIHQIHLKKPIPKRGIGLATLKDVPLTAAAVTFMQRMLASTPS</sequence>
<comment type="caution">
    <text evidence="6">The sequence shown here is derived from an EMBL/GenBank/DDBJ whole genome shotgun (WGS) entry which is preliminary data.</text>
</comment>
<accession>A0A916YKL9</accession>
<evidence type="ECO:0000313" key="7">
    <source>
        <dbReference type="Proteomes" id="UP000612456"/>
    </source>
</evidence>
<dbReference type="PRINTS" id="PR00039">
    <property type="entry name" value="HTHLYSR"/>
</dbReference>
<keyword evidence="3" id="KW-0238">DNA-binding</keyword>
<evidence type="ECO:0000256" key="4">
    <source>
        <dbReference type="ARBA" id="ARBA00023163"/>
    </source>
</evidence>
<keyword evidence="2" id="KW-0805">Transcription regulation</keyword>
<dbReference type="Proteomes" id="UP000612456">
    <property type="component" value="Unassembled WGS sequence"/>
</dbReference>
<dbReference type="Gene3D" id="1.10.10.10">
    <property type="entry name" value="Winged helix-like DNA-binding domain superfamily/Winged helix DNA-binding domain"/>
    <property type="match status" value="1"/>
</dbReference>
<gene>
    <name evidence="6" type="ORF">GCM10010911_04300</name>
</gene>
<feature type="domain" description="HTH lysR-type" evidence="5">
    <location>
        <begin position="1"/>
        <end position="60"/>
    </location>
</feature>
<evidence type="ECO:0000313" key="6">
    <source>
        <dbReference type="EMBL" id="GGD49902.1"/>
    </source>
</evidence>
<dbReference type="Pfam" id="PF00126">
    <property type="entry name" value="HTH_1"/>
    <property type="match status" value="1"/>
</dbReference>
<keyword evidence="7" id="KW-1185">Reference proteome</keyword>
<dbReference type="Gene3D" id="3.40.190.290">
    <property type="match status" value="1"/>
</dbReference>
<dbReference type="PANTHER" id="PTHR30126">
    <property type="entry name" value="HTH-TYPE TRANSCRIPTIONAL REGULATOR"/>
    <property type="match status" value="1"/>
</dbReference>
<organism evidence="6 7">
    <name type="scientific">Paenibacillus nasutitermitis</name>
    <dbReference type="NCBI Taxonomy" id="1652958"/>
    <lineage>
        <taxon>Bacteria</taxon>
        <taxon>Bacillati</taxon>
        <taxon>Bacillota</taxon>
        <taxon>Bacilli</taxon>
        <taxon>Bacillales</taxon>
        <taxon>Paenibacillaceae</taxon>
        <taxon>Paenibacillus</taxon>
    </lineage>
</organism>